<accession>A0A834XGK9</accession>
<dbReference type="AlphaFoldDB" id="A0A834XGK9"/>
<protein>
    <submittedName>
        <fullName evidence="1">Uncharacterized protein</fullName>
    </submittedName>
</protein>
<name>A0A834XGK9_9FABA</name>
<proteinExistence type="predicted"/>
<dbReference type="EMBL" id="JAAIUW010000001">
    <property type="protein sequence ID" value="KAF7844869.1"/>
    <property type="molecule type" value="Genomic_DNA"/>
</dbReference>
<organism evidence="1 2">
    <name type="scientific">Senna tora</name>
    <dbReference type="NCBI Taxonomy" id="362788"/>
    <lineage>
        <taxon>Eukaryota</taxon>
        <taxon>Viridiplantae</taxon>
        <taxon>Streptophyta</taxon>
        <taxon>Embryophyta</taxon>
        <taxon>Tracheophyta</taxon>
        <taxon>Spermatophyta</taxon>
        <taxon>Magnoliopsida</taxon>
        <taxon>eudicotyledons</taxon>
        <taxon>Gunneridae</taxon>
        <taxon>Pentapetalae</taxon>
        <taxon>rosids</taxon>
        <taxon>fabids</taxon>
        <taxon>Fabales</taxon>
        <taxon>Fabaceae</taxon>
        <taxon>Caesalpinioideae</taxon>
        <taxon>Cassia clade</taxon>
        <taxon>Senna</taxon>
    </lineage>
</organism>
<gene>
    <name evidence="1" type="ORF">G2W53_001774</name>
</gene>
<keyword evidence="2" id="KW-1185">Reference proteome</keyword>
<evidence type="ECO:0000313" key="2">
    <source>
        <dbReference type="Proteomes" id="UP000634136"/>
    </source>
</evidence>
<reference evidence="1" key="1">
    <citation type="submission" date="2020-09" db="EMBL/GenBank/DDBJ databases">
        <title>Genome-Enabled Discovery of Anthraquinone Biosynthesis in Senna tora.</title>
        <authorList>
            <person name="Kang S.-H."/>
            <person name="Pandey R.P."/>
            <person name="Lee C.-M."/>
            <person name="Sim J.-S."/>
            <person name="Jeong J.-T."/>
            <person name="Choi B.-S."/>
            <person name="Jung M."/>
            <person name="Ginzburg D."/>
            <person name="Zhao K."/>
            <person name="Won S.Y."/>
            <person name="Oh T.-J."/>
            <person name="Yu Y."/>
            <person name="Kim N.-H."/>
            <person name="Lee O.R."/>
            <person name="Lee T.-H."/>
            <person name="Bashyal P."/>
            <person name="Kim T.-S."/>
            <person name="Lee W.-H."/>
            <person name="Kawkins C."/>
            <person name="Kim C.-K."/>
            <person name="Kim J.S."/>
            <person name="Ahn B.O."/>
            <person name="Rhee S.Y."/>
            <person name="Sohng J.K."/>
        </authorList>
    </citation>
    <scope>NUCLEOTIDE SEQUENCE</scope>
    <source>
        <tissue evidence="1">Leaf</tissue>
    </source>
</reference>
<dbReference type="Proteomes" id="UP000634136">
    <property type="component" value="Unassembled WGS sequence"/>
</dbReference>
<evidence type="ECO:0000313" key="1">
    <source>
        <dbReference type="EMBL" id="KAF7844869.1"/>
    </source>
</evidence>
<comment type="caution">
    <text evidence="1">The sequence shown here is derived from an EMBL/GenBank/DDBJ whole genome shotgun (WGS) entry which is preliminary data.</text>
</comment>
<sequence length="39" mass="4176">MEGEGVEMVAYCPLGVGFPIIFTFHGNFNSFFEGGIGGF</sequence>